<dbReference type="PANTHER" id="PTHR21847">
    <property type="entry name" value="EF-HAND CALCIUM-BINDING DOMAIN-CONTAINING PROTEIN 10"/>
    <property type="match status" value="1"/>
</dbReference>
<evidence type="ECO:0000259" key="2">
    <source>
        <dbReference type="PROSITE" id="PS50222"/>
    </source>
</evidence>
<feature type="compositionally biased region" description="Low complexity" evidence="1">
    <location>
        <begin position="138"/>
        <end position="154"/>
    </location>
</feature>
<dbReference type="GO" id="GO:0005509">
    <property type="term" value="F:calcium ion binding"/>
    <property type="evidence" value="ECO:0007669"/>
    <property type="project" value="InterPro"/>
</dbReference>
<name>A0AAR5PQN2_DENPD</name>
<dbReference type="KEGG" id="dpa:109539786"/>
<dbReference type="InterPro" id="IPR002048">
    <property type="entry name" value="EF_hand_dom"/>
</dbReference>
<evidence type="ECO:0000313" key="4">
    <source>
        <dbReference type="Proteomes" id="UP000019118"/>
    </source>
</evidence>
<organism evidence="3 4">
    <name type="scientific">Dendroctonus ponderosae</name>
    <name type="common">Mountain pine beetle</name>
    <dbReference type="NCBI Taxonomy" id="77166"/>
    <lineage>
        <taxon>Eukaryota</taxon>
        <taxon>Metazoa</taxon>
        <taxon>Ecdysozoa</taxon>
        <taxon>Arthropoda</taxon>
        <taxon>Hexapoda</taxon>
        <taxon>Insecta</taxon>
        <taxon>Pterygota</taxon>
        <taxon>Neoptera</taxon>
        <taxon>Endopterygota</taxon>
        <taxon>Coleoptera</taxon>
        <taxon>Polyphaga</taxon>
        <taxon>Cucujiformia</taxon>
        <taxon>Curculionidae</taxon>
        <taxon>Scolytinae</taxon>
        <taxon>Dendroctonus</taxon>
    </lineage>
</organism>
<reference evidence="3" key="2">
    <citation type="submission" date="2024-08" db="UniProtKB">
        <authorList>
            <consortium name="EnsemblMetazoa"/>
        </authorList>
    </citation>
    <scope>IDENTIFICATION</scope>
</reference>
<dbReference type="CDD" id="cd22981">
    <property type="entry name" value="DD_TbAK-like"/>
    <property type="match status" value="1"/>
</dbReference>
<keyword evidence="4" id="KW-1185">Reference proteome</keyword>
<reference evidence="4" key="1">
    <citation type="journal article" date="2013" name="Genome Biol.">
        <title>Draft genome of the mountain pine beetle, Dendroctonus ponderosae Hopkins, a major forest pest.</title>
        <authorList>
            <person name="Keeling C.I."/>
            <person name="Yuen M.M."/>
            <person name="Liao N.Y."/>
            <person name="Docking T.R."/>
            <person name="Chan S.K."/>
            <person name="Taylor G.A."/>
            <person name="Palmquist D.L."/>
            <person name="Jackman S.D."/>
            <person name="Nguyen A."/>
            <person name="Li M."/>
            <person name="Henderson H."/>
            <person name="Janes J.K."/>
            <person name="Zhao Y."/>
            <person name="Pandoh P."/>
            <person name="Moore R."/>
            <person name="Sperling F.A."/>
            <person name="Huber D.P."/>
            <person name="Birol I."/>
            <person name="Jones S.J."/>
            <person name="Bohlmann J."/>
        </authorList>
    </citation>
    <scope>NUCLEOTIDE SEQUENCE</scope>
</reference>
<evidence type="ECO:0000256" key="1">
    <source>
        <dbReference type="SAM" id="MobiDB-lite"/>
    </source>
</evidence>
<dbReference type="Proteomes" id="UP000019118">
    <property type="component" value="Unassembled WGS sequence"/>
</dbReference>
<dbReference type="EnsemblMetazoa" id="XM_019907770.1">
    <property type="protein sequence ID" value="XP_019763329.1"/>
    <property type="gene ID" value="LOC109539786"/>
</dbReference>
<protein>
    <recommendedName>
        <fullName evidence="2">EF-hand domain-containing protein</fullName>
    </recommendedName>
</protein>
<feature type="region of interest" description="Disordered" evidence="1">
    <location>
        <begin position="134"/>
        <end position="171"/>
    </location>
</feature>
<dbReference type="RefSeq" id="XP_019763329.1">
    <property type="nucleotide sequence ID" value="XM_019907770.2"/>
</dbReference>
<evidence type="ECO:0000313" key="3">
    <source>
        <dbReference type="EnsemblMetazoa" id="XP_019763329.1"/>
    </source>
</evidence>
<dbReference type="GeneID" id="109539786"/>
<dbReference type="InterPro" id="IPR039879">
    <property type="entry name" value="EFC10"/>
</dbReference>
<dbReference type="InterPro" id="IPR056587">
    <property type="entry name" value="EF_EFCAB10_C"/>
</dbReference>
<dbReference type="AlphaFoldDB" id="A0AAR5PQN2"/>
<sequence>MNKTAESSTSTLSLAEGDIVDYDFFLKEEKSIKLPPRNTEYYYQEYPYVKPTQSAFDRKEVKGSKLFDKTKQIKTEETLPEDEVARDASILVSGFGMRNVDSFQKLIQMSHEERQKWELKKLWRDSTGLQEKQLLKFKSPPEQPSSTESSTSTETRSKKSSSDLLTQTETTFTGEDKMRHLDYLLGLDTAAEEEPEPAVESKPTECEDDFKYSSSKSVRDAQRYLRTHRIFECFQFIVAHLLSANAENPIEFIINLLNRCLLYRSGLGAPPVLYEQKHIGKLFDLMDRLQTGFIDQNQYVAGMKTFGVCSFNKNPPVNAEDLVSKETFVDEAYEAELAIFDDLIKRRPEKTKFKERKSQSVLNRVSNPSLNPPYFIPSDLFKFSKHSLDNAVVVNDIDG</sequence>
<feature type="domain" description="EF-hand" evidence="2">
    <location>
        <begin position="274"/>
        <end position="309"/>
    </location>
</feature>
<dbReference type="PANTHER" id="PTHR21847:SF1">
    <property type="entry name" value="EF-HAND CALCIUM-BINDING DOMAIN-CONTAINING PROTEIN 10"/>
    <property type="match status" value="1"/>
</dbReference>
<proteinExistence type="predicted"/>
<dbReference type="Pfam" id="PF24548">
    <property type="entry name" value="EF_EFCAB10_C"/>
    <property type="match status" value="1"/>
</dbReference>
<accession>A0AAR5PQN2</accession>
<dbReference type="PROSITE" id="PS50222">
    <property type="entry name" value="EF_HAND_2"/>
    <property type="match status" value="1"/>
</dbReference>